<reference evidence="3" key="1">
    <citation type="journal article" date="2013" name="Environ. Microbiol.">
        <title>Seasonally variable intestinal metagenomes of the red palm weevil (Rhynchophorus ferrugineus).</title>
        <authorList>
            <person name="Jia S."/>
            <person name="Zhang X."/>
            <person name="Zhang G."/>
            <person name="Yin A."/>
            <person name="Zhang S."/>
            <person name="Li F."/>
            <person name="Wang L."/>
            <person name="Zhao D."/>
            <person name="Yun Q."/>
            <person name="Tala"/>
            <person name="Wang J."/>
            <person name="Sun G."/>
            <person name="Baabdullah M."/>
            <person name="Yu X."/>
            <person name="Hu S."/>
            <person name="Al-Mssallem I.S."/>
            <person name="Yu J."/>
        </authorList>
    </citation>
    <scope>NUCLEOTIDE SEQUENCE</scope>
</reference>
<dbReference type="Gene3D" id="3.20.20.80">
    <property type="entry name" value="Glycosidases"/>
    <property type="match status" value="1"/>
</dbReference>
<dbReference type="Pfam" id="PF01301">
    <property type="entry name" value="Glyco_hydro_35"/>
    <property type="match status" value="1"/>
</dbReference>
<evidence type="ECO:0000256" key="1">
    <source>
        <dbReference type="ARBA" id="ARBA00009809"/>
    </source>
</evidence>
<dbReference type="EMBL" id="KF121149">
    <property type="protein sequence ID" value="AIA88433.1"/>
    <property type="molecule type" value="Genomic_DNA"/>
</dbReference>
<dbReference type="PANTHER" id="PTHR23421">
    <property type="entry name" value="BETA-GALACTOSIDASE RELATED"/>
    <property type="match status" value="1"/>
</dbReference>
<dbReference type="AlphaFoldDB" id="A0A060BVL2"/>
<accession>A0A060BVL2</accession>
<dbReference type="InterPro" id="IPR017853">
    <property type="entry name" value="GH"/>
</dbReference>
<sequence length="121" mass="14030">MPMRSRYTVFDAAESFEKPLSGHFKMGSQDGRNADIVLNSRYLTIKGTPVLPVMGECHFSRIKPSHWKDVILKMKACGINIVSTYVFWNRHEEIEGQFDWEGEKNLREFIELCRDNGLFVS</sequence>
<comment type="similarity">
    <text evidence="1">Belongs to the glycosyl hydrolase 35 family.</text>
</comment>
<dbReference type="InterPro" id="IPR001944">
    <property type="entry name" value="Glycoside_Hdrlase_35"/>
</dbReference>
<organism evidence="3">
    <name type="scientific">uncultured Prevotella sp</name>
    <dbReference type="NCBI Taxonomy" id="159272"/>
    <lineage>
        <taxon>Bacteria</taxon>
        <taxon>Pseudomonadati</taxon>
        <taxon>Bacteroidota</taxon>
        <taxon>Bacteroidia</taxon>
        <taxon>Bacteroidales</taxon>
        <taxon>Prevotellaceae</taxon>
        <taxon>Prevotella</taxon>
        <taxon>environmental samples</taxon>
    </lineage>
</organism>
<proteinExistence type="inferred from homology"/>
<dbReference type="GO" id="GO:0004553">
    <property type="term" value="F:hydrolase activity, hydrolyzing O-glycosyl compounds"/>
    <property type="evidence" value="ECO:0007669"/>
    <property type="project" value="InterPro"/>
</dbReference>
<dbReference type="SUPFAM" id="SSF51445">
    <property type="entry name" value="(Trans)glycosidases"/>
    <property type="match status" value="1"/>
</dbReference>
<evidence type="ECO:0000313" key="3">
    <source>
        <dbReference type="EMBL" id="AIA88433.1"/>
    </source>
</evidence>
<feature type="domain" description="Glycoside hydrolase 35 catalytic" evidence="2">
    <location>
        <begin position="43"/>
        <end position="120"/>
    </location>
</feature>
<name>A0A060BVL2_9BACT</name>
<evidence type="ECO:0000259" key="2">
    <source>
        <dbReference type="Pfam" id="PF01301"/>
    </source>
</evidence>
<dbReference type="InterPro" id="IPR031330">
    <property type="entry name" value="Gly_Hdrlase_35_cat"/>
</dbReference>
<protein>
    <submittedName>
        <fullName evidence="3">Glyco_hydro_35</fullName>
    </submittedName>
</protein>
<dbReference type="GO" id="GO:0005975">
    <property type="term" value="P:carbohydrate metabolic process"/>
    <property type="evidence" value="ECO:0007669"/>
    <property type="project" value="InterPro"/>
</dbReference>